<evidence type="ECO:0000313" key="7">
    <source>
        <dbReference type="EMBL" id="GHC53114.1"/>
    </source>
</evidence>
<dbReference type="RefSeq" id="WP_190110424.1">
    <property type="nucleotide sequence ID" value="NZ_BMVB01000009.1"/>
</dbReference>
<dbReference type="InterPro" id="IPR043504">
    <property type="entry name" value="Peptidase_S1_PA_chymotrypsin"/>
</dbReference>
<evidence type="ECO:0000256" key="2">
    <source>
        <dbReference type="ARBA" id="ARBA00023157"/>
    </source>
</evidence>
<dbReference type="CDD" id="cd00190">
    <property type="entry name" value="Tryp_SPc"/>
    <property type="match status" value="1"/>
</dbReference>
<dbReference type="Proteomes" id="UP000646244">
    <property type="component" value="Unassembled WGS sequence"/>
</dbReference>
<feature type="domain" description="Peptidase S1" evidence="6">
    <location>
        <begin position="29"/>
        <end position="270"/>
    </location>
</feature>
<keyword evidence="3" id="KW-0720">Serine protease</keyword>
<feature type="region of interest" description="Disordered" evidence="4">
    <location>
        <begin position="277"/>
        <end position="303"/>
    </location>
</feature>
<dbReference type="InterPro" id="IPR009003">
    <property type="entry name" value="Peptidase_S1_PA"/>
</dbReference>
<protein>
    <submittedName>
        <fullName evidence="7">Serine protease</fullName>
    </submittedName>
</protein>
<feature type="compositionally biased region" description="Low complexity" evidence="4">
    <location>
        <begin position="277"/>
        <end position="290"/>
    </location>
</feature>
<dbReference type="SMART" id="SM00020">
    <property type="entry name" value="Tryp_SPc"/>
    <property type="match status" value="1"/>
</dbReference>
<dbReference type="InterPro" id="IPR018114">
    <property type="entry name" value="TRYPSIN_HIS"/>
</dbReference>
<dbReference type="PROSITE" id="PS50240">
    <property type="entry name" value="TRYPSIN_DOM"/>
    <property type="match status" value="1"/>
</dbReference>
<dbReference type="GO" id="GO:0004252">
    <property type="term" value="F:serine-type endopeptidase activity"/>
    <property type="evidence" value="ECO:0007669"/>
    <property type="project" value="InterPro"/>
</dbReference>
<evidence type="ECO:0000256" key="3">
    <source>
        <dbReference type="RuleBase" id="RU363034"/>
    </source>
</evidence>
<dbReference type="GO" id="GO:0006508">
    <property type="term" value="P:proteolysis"/>
    <property type="evidence" value="ECO:0007669"/>
    <property type="project" value="UniProtKB-KW"/>
</dbReference>
<sequence>MRALRYPLAVAVALLLAVPCPVRAEDRGVVGGQIVKVADAPWMVALASRERFGGVRSGHFCGGALVGRTTVVTAAHCLSQEVLGVDVLDAKDLRVIVGRDDLRGTAGAEVPLRSIWVNPDFDTETNAGDVAVLTLAQPAPTGRSIGMAQAGDAAYEPGTAAGVYGWGDVNGTGAYSVRLRGARVLVLDDTLCRHAYPGGPEGTYDPATMLCGGLPLGGRDACQGDSGGPLVARGRLVGLVSWGSGCAQAGRPGVYTRISSVAALVRAHSTESLSGAAPAAALPGASAPLARPQPEGPAHWGPR</sequence>
<dbReference type="EMBL" id="BMVB01000009">
    <property type="protein sequence ID" value="GHC53114.1"/>
    <property type="molecule type" value="Genomic_DNA"/>
</dbReference>
<dbReference type="AlphaFoldDB" id="A0A918WK34"/>
<evidence type="ECO:0000256" key="4">
    <source>
        <dbReference type="SAM" id="MobiDB-lite"/>
    </source>
</evidence>
<feature type="chain" id="PRO_5037656338" evidence="5">
    <location>
        <begin position="25"/>
        <end position="303"/>
    </location>
</feature>
<dbReference type="InterPro" id="IPR033116">
    <property type="entry name" value="TRYPSIN_SER"/>
</dbReference>
<evidence type="ECO:0000256" key="1">
    <source>
        <dbReference type="ARBA" id="ARBA00007664"/>
    </source>
</evidence>
<dbReference type="PROSITE" id="PS00135">
    <property type="entry name" value="TRYPSIN_SER"/>
    <property type="match status" value="1"/>
</dbReference>
<dbReference type="PROSITE" id="PS00134">
    <property type="entry name" value="TRYPSIN_HIS"/>
    <property type="match status" value="1"/>
</dbReference>
<dbReference type="InterPro" id="IPR001254">
    <property type="entry name" value="Trypsin_dom"/>
</dbReference>
<reference evidence="7" key="2">
    <citation type="submission" date="2020-09" db="EMBL/GenBank/DDBJ databases">
        <authorList>
            <person name="Sun Q."/>
            <person name="Ohkuma M."/>
        </authorList>
    </citation>
    <scope>NUCLEOTIDE SEQUENCE</scope>
    <source>
        <strain evidence="7">JCM 4633</strain>
    </source>
</reference>
<dbReference type="PRINTS" id="PR00722">
    <property type="entry name" value="CHYMOTRYPSIN"/>
</dbReference>
<dbReference type="InterPro" id="IPR050430">
    <property type="entry name" value="Peptidase_S1"/>
</dbReference>
<dbReference type="InterPro" id="IPR001314">
    <property type="entry name" value="Peptidase_S1A"/>
</dbReference>
<comment type="caution">
    <text evidence="7">The sequence shown here is derived from an EMBL/GenBank/DDBJ whole genome shotgun (WGS) entry which is preliminary data.</text>
</comment>
<evidence type="ECO:0000259" key="6">
    <source>
        <dbReference type="PROSITE" id="PS50240"/>
    </source>
</evidence>
<dbReference type="SUPFAM" id="SSF50494">
    <property type="entry name" value="Trypsin-like serine proteases"/>
    <property type="match status" value="1"/>
</dbReference>
<dbReference type="Gene3D" id="2.40.10.10">
    <property type="entry name" value="Trypsin-like serine proteases"/>
    <property type="match status" value="1"/>
</dbReference>
<keyword evidence="5" id="KW-0732">Signal</keyword>
<evidence type="ECO:0000313" key="8">
    <source>
        <dbReference type="Proteomes" id="UP000646244"/>
    </source>
</evidence>
<keyword evidence="2" id="KW-1015">Disulfide bond</keyword>
<comment type="similarity">
    <text evidence="1">Belongs to the peptidase S1 family.</text>
</comment>
<proteinExistence type="inferred from homology"/>
<organism evidence="7 8">
    <name type="scientific">Streptomyces cinnamoneus</name>
    <name type="common">Streptoverticillium cinnamoneum</name>
    <dbReference type="NCBI Taxonomy" id="53446"/>
    <lineage>
        <taxon>Bacteria</taxon>
        <taxon>Bacillati</taxon>
        <taxon>Actinomycetota</taxon>
        <taxon>Actinomycetes</taxon>
        <taxon>Kitasatosporales</taxon>
        <taxon>Streptomycetaceae</taxon>
        <taxon>Streptomyces</taxon>
        <taxon>Streptomyces cinnamoneus group</taxon>
    </lineage>
</organism>
<dbReference type="FunFam" id="2.40.10.10:FF:000002">
    <property type="entry name" value="Transmembrane protease serine"/>
    <property type="match status" value="1"/>
</dbReference>
<accession>A0A918WK34</accession>
<evidence type="ECO:0000256" key="5">
    <source>
        <dbReference type="SAM" id="SignalP"/>
    </source>
</evidence>
<dbReference type="PANTHER" id="PTHR24276">
    <property type="entry name" value="POLYSERASE-RELATED"/>
    <property type="match status" value="1"/>
</dbReference>
<dbReference type="PANTHER" id="PTHR24276:SF98">
    <property type="entry name" value="FI18310P1-RELATED"/>
    <property type="match status" value="1"/>
</dbReference>
<feature type="signal peptide" evidence="5">
    <location>
        <begin position="1"/>
        <end position="24"/>
    </location>
</feature>
<gene>
    <name evidence="7" type="ORF">GCM10010507_31590</name>
</gene>
<keyword evidence="3" id="KW-0378">Hydrolase</keyword>
<name>A0A918WK34_STRCJ</name>
<dbReference type="Pfam" id="PF00089">
    <property type="entry name" value="Trypsin"/>
    <property type="match status" value="1"/>
</dbReference>
<keyword evidence="3 7" id="KW-0645">Protease</keyword>
<reference evidence="7" key="1">
    <citation type="journal article" date="2014" name="Int. J. Syst. Evol. Microbiol.">
        <title>Complete genome sequence of Corynebacterium casei LMG S-19264T (=DSM 44701T), isolated from a smear-ripened cheese.</title>
        <authorList>
            <consortium name="US DOE Joint Genome Institute (JGI-PGF)"/>
            <person name="Walter F."/>
            <person name="Albersmeier A."/>
            <person name="Kalinowski J."/>
            <person name="Ruckert C."/>
        </authorList>
    </citation>
    <scope>NUCLEOTIDE SEQUENCE</scope>
    <source>
        <strain evidence="7">JCM 4633</strain>
    </source>
</reference>